<dbReference type="InterPro" id="IPR027417">
    <property type="entry name" value="P-loop_NTPase"/>
</dbReference>
<protein>
    <submittedName>
        <fullName evidence="2">Tetratricopeptide repeat protein</fullName>
    </submittedName>
</protein>
<dbReference type="InterPro" id="IPR011990">
    <property type="entry name" value="TPR-like_helical_dom_sf"/>
</dbReference>
<organism evidence="2 3">
    <name type="scientific">Marinactinospora rubrisoli</name>
    <dbReference type="NCBI Taxonomy" id="2715399"/>
    <lineage>
        <taxon>Bacteria</taxon>
        <taxon>Bacillati</taxon>
        <taxon>Actinomycetota</taxon>
        <taxon>Actinomycetes</taxon>
        <taxon>Streptosporangiales</taxon>
        <taxon>Nocardiopsidaceae</taxon>
        <taxon>Marinactinospora</taxon>
    </lineage>
</organism>
<dbReference type="InterPro" id="IPR041664">
    <property type="entry name" value="AAA_16"/>
</dbReference>
<reference evidence="3" key="1">
    <citation type="journal article" date="2019" name="Int. J. Syst. Evol. Microbiol.">
        <title>The Global Catalogue of Microorganisms (GCM) 10K type strain sequencing project: providing services to taxonomists for standard genome sequencing and annotation.</title>
        <authorList>
            <consortium name="The Broad Institute Genomics Platform"/>
            <consortium name="The Broad Institute Genome Sequencing Center for Infectious Disease"/>
            <person name="Wu L."/>
            <person name="Ma J."/>
        </authorList>
    </citation>
    <scope>NUCLEOTIDE SEQUENCE [LARGE SCALE GENOMIC DNA]</scope>
    <source>
        <strain evidence="3">CGMCC 4.7382</strain>
    </source>
</reference>
<evidence type="ECO:0000313" key="3">
    <source>
        <dbReference type="Proteomes" id="UP001596540"/>
    </source>
</evidence>
<dbReference type="RefSeq" id="WP_379871372.1">
    <property type="nucleotide sequence ID" value="NZ_JBHTBH010000005.1"/>
</dbReference>
<dbReference type="EMBL" id="JBHTBH010000005">
    <property type="protein sequence ID" value="MFC7328727.1"/>
    <property type="molecule type" value="Genomic_DNA"/>
</dbReference>
<sequence>MDADPIAHITRLLDPLLPLDEDAGAQTLDRYHWQAKTAAARIFEELHQGIAAKQRRARSPRWWIVCEIGEDWIFFRETPAGGPSHGEFVSAKHHDPGTRPWSFRDFVTDGGIAHLYRSWWRTGRSFRCRLVTNHRPHDRKARDLLRVAELVGPDGNVPPEHAELVAEVVTALERALRHACQGTAFHGPGPLPDRDPWPEGAAQFRKTVQAFVSALSFECEFPERTFVDDVAPNRYVGRLLPRSDLSREEIWQAVVHLVATKMAGSARTPLPELWFHDDLQGGNRSNRRTVTRRTIVPEEVHELLRRMAPRPTSPRAPHAPRQLPAAVPRLLGRREHLARLDEGAHPTSPQRLAVITGPAGVGKTALAIAWANRAQHRFPDGQLFLDMQGYAPDHAPLTAKLAVEYVLHALQPEINALPPTESARLGRYRDLMATRRVLLVLDNAIDLDHVRPLLGVTDGSFVVVTSRHQSGGCMSQNIAADIALRPLPANAARTLLAEYVPAARLDAEPQAARRLIAFCGGLPLAIGILGARLCRLPNTPLSAIADGIAEASDRLDFLTAGSPRDSIRGVFSWSYAALEADGQRAFRLIATAPGPDIDAEAAAVLLGTRVGTILAPLVQMNLLEEPTFNRFRMHDLVRAYAIDMCRDDETFRQEAAVAANRLIDHYIRCTEEAGDWLNRPRGEEPGALASDEDTVFQNGAVATRWLADRLPVLLDTVGRTYQLGRHTALYRLVDALVIYLWRQGHWADCERVLTTALDSAQRHGDASGQARLHDLLSNTYRHMGRFDASVRHAEAVLRVPGRQPTLEERAVGHYALAMARSYAADDTEDAGKADRSHCAAIAAYRTALDAYRGMRDRSGEAHVLNGLGWSLARTGQHGDALHHCREALAIHRELREQNGEAAALDTLGEIHRGSGNLAEAVRCYRDCLAIYRKLEYPPNEARTLETIGDIHSESGDQDSALQAWIESADILTRIHHPGAVNIQKKIAKAGLR</sequence>
<evidence type="ECO:0000259" key="1">
    <source>
        <dbReference type="Pfam" id="PF13191"/>
    </source>
</evidence>
<dbReference type="SUPFAM" id="SSF52540">
    <property type="entry name" value="P-loop containing nucleoside triphosphate hydrolases"/>
    <property type="match status" value="1"/>
</dbReference>
<dbReference type="Gene3D" id="1.25.40.10">
    <property type="entry name" value="Tetratricopeptide repeat domain"/>
    <property type="match status" value="1"/>
</dbReference>
<name>A0ABW2KHX3_9ACTN</name>
<dbReference type="PANTHER" id="PTHR47691">
    <property type="entry name" value="REGULATOR-RELATED"/>
    <property type="match status" value="1"/>
</dbReference>
<dbReference type="SMART" id="SM00028">
    <property type="entry name" value="TPR"/>
    <property type="match status" value="4"/>
</dbReference>
<keyword evidence="3" id="KW-1185">Reference proteome</keyword>
<feature type="domain" description="Orc1-like AAA ATPase" evidence="1">
    <location>
        <begin position="329"/>
        <end position="447"/>
    </location>
</feature>
<accession>A0ABW2KHX3</accession>
<evidence type="ECO:0000313" key="2">
    <source>
        <dbReference type="EMBL" id="MFC7328727.1"/>
    </source>
</evidence>
<dbReference type="Pfam" id="PF13374">
    <property type="entry name" value="TPR_10"/>
    <property type="match status" value="1"/>
</dbReference>
<dbReference type="Proteomes" id="UP001596540">
    <property type="component" value="Unassembled WGS sequence"/>
</dbReference>
<dbReference type="PRINTS" id="PR00364">
    <property type="entry name" value="DISEASERSIST"/>
</dbReference>
<dbReference type="Pfam" id="PF13424">
    <property type="entry name" value="TPR_12"/>
    <property type="match status" value="1"/>
</dbReference>
<dbReference type="Pfam" id="PF13191">
    <property type="entry name" value="AAA_16"/>
    <property type="match status" value="1"/>
</dbReference>
<dbReference type="Gene3D" id="3.40.50.300">
    <property type="entry name" value="P-loop containing nucleotide triphosphate hydrolases"/>
    <property type="match status" value="1"/>
</dbReference>
<dbReference type="SUPFAM" id="SSF48452">
    <property type="entry name" value="TPR-like"/>
    <property type="match status" value="2"/>
</dbReference>
<gene>
    <name evidence="2" type="ORF">ACFQRF_13325</name>
</gene>
<dbReference type="PANTHER" id="PTHR47691:SF3">
    <property type="entry name" value="HTH-TYPE TRANSCRIPTIONAL REGULATOR RV0890C-RELATED"/>
    <property type="match status" value="1"/>
</dbReference>
<proteinExistence type="predicted"/>
<dbReference type="InterPro" id="IPR019734">
    <property type="entry name" value="TPR_rpt"/>
</dbReference>
<comment type="caution">
    <text evidence="2">The sequence shown here is derived from an EMBL/GenBank/DDBJ whole genome shotgun (WGS) entry which is preliminary data.</text>
</comment>